<feature type="coiled-coil region" evidence="6">
    <location>
        <begin position="805"/>
        <end position="837"/>
    </location>
</feature>
<evidence type="ECO:0000259" key="8">
    <source>
        <dbReference type="Pfam" id="PF01232"/>
    </source>
</evidence>
<dbReference type="EnsemblProtists" id="EOD23693">
    <property type="protein sequence ID" value="EOD23693"/>
    <property type="gene ID" value="EMIHUDRAFT_469450"/>
</dbReference>
<evidence type="ECO:0000313" key="10">
    <source>
        <dbReference type="EnsemblProtists" id="EOD23693"/>
    </source>
</evidence>
<dbReference type="InterPro" id="IPR050988">
    <property type="entry name" value="Mannitol_DH/Oxidoreductase"/>
</dbReference>
<keyword evidence="11" id="KW-1185">Reference proteome</keyword>
<proteinExistence type="inferred from homology"/>
<dbReference type="InterPro" id="IPR013328">
    <property type="entry name" value="6PGD_dom2"/>
</dbReference>
<protein>
    <recommendedName>
        <fullName evidence="4">mannitol 2-dehydrogenase</fullName>
        <ecNumber evidence="4">1.1.1.67</ecNumber>
    </recommendedName>
</protein>
<feature type="region of interest" description="Disordered" evidence="7">
    <location>
        <begin position="158"/>
        <end position="191"/>
    </location>
</feature>
<evidence type="ECO:0000256" key="6">
    <source>
        <dbReference type="SAM" id="Coils"/>
    </source>
</evidence>
<dbReference type="EC" id="1.1.1.67" evidence="4"/>
<dbReference type="InterPro" id="IPR036291">
    <property type="entry name" value="NAD(P)-bd_dom_sf"/>
</dbReference>
<comment type="catalytic activity">
    <reaction evidence="5">
        <text>D-mannitol + NAD(+) = D-fructose + NADH + H(+)</text>
        <dbReference type="Rhea" id="RHEA:12084"/>
        <dbReference type="ChEBI" id="CHEBI:15378"/>
        <dbReference type="ChEBI" id="CHEBI:16899"/>
        <dbReference type="ChEBI" id="CHEBI:37721"/>
        <dbReference type="ChEBI" id="CHEBI:57540"/>
        <dbReference type="ChEBI" id="CHEBI:57945"/>
        <dbReference type="EC" id="1.1.1.67"/>
    </reaction>
</comment>
<dbReference type="GO" id="GO:0019594">
    <property type="term" value="P:mannitol metabolic process"/>
    <property type="evidence" value="ECO:0007669"/>
    <property type="project" value="InterPro"/>
</dbReference>
<dbReference type="InterPro" id="IPR008927">
    <property type="entry name" value="6-PGluconate_DH-like_C_sf"/>
</dbReference>
<dbReference type="Proteomes" id="UP000013827">
    <property type="component" value="Unassembled WGS sequence"/>
</dbReference>
<dbReference type="Gene3D" id="1.10.1040.10">
    <property type="entry name" value="N-(1-d-carboxylethyl)-l-norvaline Dehydrogenase, domain 2"/>
    <property type="match status" value="1"/>
</dbReference>
<dbReference type="PaxDb" id="2903-EOD23693"/>
<evidence type="ECO:0000259" key="9">
    <source>
        <dbReference type="Pfam" id="PF08125"/>
    </source>
</evidence>
<dbReference type="PROSITE" id="PS00974">
    <property type="entry name" value="MANNITOL_DHGENASE"/>
    <property type="match status" value="1"/>
</dbReference>
<accession>A0A0D3JJK8</accession>
<evidence type="ECO:0000256" key="7">
    <source>
        <dbReference type="SAM" id="MobiDB-lite"/>
    </source>
</evidence>
<dbReference type="AlphaFoldDB" id="A0A0D3JJK8"/>
<evidence type="ECO:0000256" key="1">
    <source>
        <dbReference type="ARBA" id="ARBA00006541"/>
    </source>
</evidence>
<feature type="compositionally biased region" description="Low complexity" evidence="7">
    <location>
        <begin position="158"/>
        <end position="175"/>
    </location>
</feature>
<feature type="domain" description="Mannitol dehydrogenase N-terminal" evidence="8">
    <location>
        <begin position="296"/>
        <end position="553"/>
    </location>
</feature>
<evidence type="ECO:0000256" key="3">
    <source>
        <dbReference type="ARBA" id="ARBA00023027"/>
    </source>
</evidence>
<dbReference type="PRINTS" id="PR00084">
    <property type="entry name" value="MTLDHDRGNASE"/>
</dbReference>
<keyword evidence="6" id="KW-0175">Coiled coil</keyword>
<dbReference type="STRING" id="2903.R1CL55"/>
<dbReference type="Gene3D" id="3.40.50.720">
    <property type="entry name" value="NAD(P)-binding Rossmann-like Domain"/>
    <property type="match status" value="1"/>
</dbReference>
<dbReference type="GeneID" id="17269241"/>
<comment type="similarity">
    <text evidence="1">Belongs to the mannitol dehydrogenase family.</text>
</comment>
<dbReference type="InterPro" id="IPR013131">
    <property type="entry name" value="Mannitol_DH_N"/>
</dbReference>
<evidence type="ECO:0000256" key="2">
    <source>
        <dbReference type="ARBA" id="ARBA00023002"/>
    </source>
</evidence>
<dbReference type="eggNOG" id="ENOG502QT30">
    <property type="taxonomic scope" value="Eukaryota"/>
</dbReference>
<evidence type="ECO:0000256" key="5">
    <source>
        <dbReference type="ARBA" id="ARBA00047733"/>
    </source>
</evidence>
<name>A0A0D3JJK8_EMIH1</name>
<sequence length="906" mass="97373">MPVPLVAHFRERPSGENQITSIDSDYGTLLDEEARQEVINQLRVPSGDLRRPMLGELRSSGGSDQPPMARAWKLSALDLNLPLAVTTASPESLEAKNLSGYQNLQKIRDEAAQFRRGYSDWRRGAARGARGEASFTAVHGLADAQAGSGLQGLSALEVQQQAPSQHSAPSPVSSRSRSRQSSRDLVGPAIAEDGTLLEVEMGVGTPTTNLSDTLSAAGDAADEAAPGDELGEATPHAALGDEASGDWLRFAFNPFSEPAAPKRQALPLCAANLAAIGAAGSAASLPAQGSREATAHIAHIGVGGFHRSHLAYVTDVLLTKQHAGEVKAAERWGIIGVGLMPWDKKMAEVLTKQDGLYSLLLRGNAAASARVIGSILEFVFVPADPEAALARLCSASVRIVSLTVTEKGYYRCTDGSLDRTAPLDIDEWGGARGLAQPRTAFGLICTILQRRRSAGLGPLTVLSCDNMPMNGSVCRAVTLDFASAVDPDLAAWMERDVAFPNSMVDRITPATENEHRELLRSEYGIVDEWPVIAEPFLQWVIEDSFSAGRPSWELAMPNDVWGRPRAEVMLTADVEPYELMKLRLLNSSHSALSYAAMLCDHVFVDDALADPDVFAFLRAYMLEVVKTLGSVHGVDLAEYQRSLLERFSNAYIKDKLARLALDGSQKFMNTLQHALLYYRAQQELVCEVLAKSSWVAPAHKHAKEGTDIVALALAAFMRYAAGTDASGEPLELVDPLTDALRPIAVRAYAGLGGGPCIGDPAAAERGRLEATRAFVETIFGAEVAGWEAFVSNVFEHADRIRRSTMRDVLRQCRLSQRRIVRAEKEECEARLKELCKTDELLTSRSEKAAVRRFYAEAPAAAASSDSAARTPAAANRVGGPGLRRVATATAASLRGARISAPPGGRV</sequence>
<evidence type="ECO:0000256" key="4">
    <source>
        <dbReference type="ARBA" id="ARBA00038970"/>
    </source>
</evidence>
<reference evidence="10" key="2">
    <citation type="submission" date="2024-10" db="UniProtKB">
        <authorList>
            <consortium name="EnsemblProtists"/>
        </authorList>
    </citation>
    <scope>IDENTIFICATION</scope>
</reference>
<dbReference type="GO" id="GO:0050086">
    <property type="term" value="F:mannitol 2-dehydrogenase activity"/>
    <property type="evidence" value="ECO:0007669"/>
    <property type="project" value="UniProtKB-EC"/>
</dbReference>
<dbReference type="InterPro" id="IPR023027">
    <property type="entry name" value="Mannitol_DH_CS"/>
</dbReference>
<keyword evidence="2" id="KW-0560">Oxidoreductase</keyword>
<dbReference type="InterPro" id="IPR013118">
    <property type="entry name" value="Mannitol_DH_C"/>
</dbReference>
<dbReference type="KEGG" id="ehx:EMIHUDRAFT_469450"/>
<dbReference type="PANTHER" id="PTHR43362:SF1">
    <property type="entry name" value="MANNITOL DEHYDROGENASE 2-RELATED"/>
    <property type="match status" value="1"/>
</dbReference>
<dbReference type="SUPFAM" id="SSF48179">
    <property type="entry name" value="6-phosphogluconate dehydrogenase C-terminal domain-like"/>
    <property type="match status" value="1"/>
</dbReference>
<dbReference type="InterPro" id="IPR000669">
    <property type="entry name" value="Mannitol_DH"/>
</dbReference>
<feature type="domain" description="Mannitol dehydrogenase C-terminal" evidence="9">
    <location>
        <begin position="573"/>
        <end position="745"/>
    </location>
</feature>
<dbReference type="SUPFAM" id="SSF51735">
    <property type="entry name" value="NAD(P)-binding Rossmann-fold domains"/>
    <property type="match status" value="1"/>
</dbReference>
<reference evidence="11" key="1">
    <citation type="journal article" date="2013" name="Nature">
        <title>Pan genome of the phytoplankton Emiliania underpins its global distribution.</title>
        <authorList>
            <person name="Read B.A."/>
            <person name="Kegel J."/>
            <person name="Klute M.J."/>
            <person name="Kuo A."/>
            <person name="Lefebvre S.C."/>
            <person name="Maumus F."/>
            <person name="Mayer C."/>
            <person name="Miller J."/>
            <person name="Monier A."/>
            <person name="Salamov A."/>
            <person name="Young J."/>
            <person name="Aguilar M."/>
            <person name="Claverie J.M."/>
            <person name="Frickenhaus S."/>
            <person name="Gonzalez K."/>
            <person name="Herman E.K."/>
            <person name="Lin Y.C."/>
            <person name="Napier J."/>
            <person name="Ogata H."/>
            <person name="Sarno A.F."/>
            <person name="Shmutz J."/>
            <person name="Schroeder D."/>
            <person name="de Vargas C."/>
            <person name="Verret F."/>
            <person name="von Dassow P."/>
            <person name="Valentin K."/>
            <person name="Van de Peer Y."/>
            <person name="Wheeler G."/>
            <person name="Dacks J.B."/>
            <person name="Delwiche C.F."/>
            <person name="Dyhrman S.T."/>
            <person name="Glockner G."/>
            <person name="John U."/>
            <person name="Richards T."/>
            <person name="Worden A.Z."/>
            <person name="Zhang X."/>
            <person name="Grigoriev I.V."/>
            <person name="Allen A.E."/>
            <person name="Bidle K."/>
            <person name="Borodovsky M."/>
            <person name="Bowler C."/>
            <person name="Brownlee C."/>
            <person name="Cock J.M."/>
            <person name="Elias M."/>
            <person name="Gladyshev V.N."/>
            <person name="Groth M."/>
            <person name="Guda C."/>
            <person name="Hadaegh A."/>
            <person name="Iglesias-Rodriguez M.D."/>
            <person name="Jenkins J."/>
            <person name="Jones B.M."/>
            <person name="Lawson T."/>
            <person name="Leese F."/>
            <person name="Lindquist E."/>
            <person name="Lobanov A."/>
            <person name="Lomsadze A."/>
            <person name="Malik S.B."/>
            <person name="Marsh M.E."/>
            <person name="Mackinder L."/>
            <person name="Mock T."/>
            <person name="Mueller-Roeber B."/>
            <person name="Pagarete A."/>
            <person name="Parker M."/>
            <person name="Probert I."/>
            <person name="Quesneville H."/>
            <person name="Raines C."/>
            <person name="Rensing S.A."/>
            <person name="Riano-Pachon D.M."/>
            <person name="Richier S."/>
            <person name="Rokitta S."/>
            <person name="Shiraiwa Y."/>
            <person name="Soanes D.M."/>
            <person name="van der Giezen M."/>
            <person name="Wahlund T.M."/>
            <person name="Williams B."/>
            <person name="Wilson W."/>
            <person name="Wolfe G."/>
            <person name="Wurch L.L."/>
        </authorList>
    </citation>
    <scope>NUCLEOTIDE SEQUENCE</scope>
</reference>
<evidence type="ECO:0000313" key="11">
    <source>
        <dbReference type="Proteomes" id="UP000013827"/>
    </source>
</evidence>
<dbReference type="Pfam" id="PF01232">
    <property type="entry name" value="Mannitol_dh"/>
    <property type="match status" value="1"/>
</dbReference>
<organism evidence="10 11">
    <name type="scientific">Emiliania huxleyi (strain CCMP1516)</name>
    <dbReference type="NCBI Taxonomy" id="280463"/>
    <lineage>
        <taxon>Eukaryota</taxon>
        <taxon>Haptista</taxon>
        <taxon>Haptophyta</taxon>
        <taxon>Prymnesiophyceae</taxon>
        <taxon>Isochrysidales</taxon>
        <taxon>Noelaerhabdaceae</taxon>
        <taxon>Emiliania</taxon>
    </lineage>
</organism>
<dbReference type="PANTHER" id="PTHR43362">
    <property type="entry name" value="MANNITOL DEHYDROGENASE DSF1-RELATED"/>
    <property type="match status" value="1"/>
</dbReference>
<dbReference type="Pfam" id="PF08125">
    <property type="entry name" value="Mannitol_dh_C"/>
    <property type="match status" value="1"/>
</dbReference>
<dbReference type="HOGENOM" id="CLU_014902_0_0_1"/>
<keyword evidence="3" id="KW-0520">NAD</keyword>
<dbReference type="RefSeq" id="XP_005776122.1">
    <property type="nucleotide sequence ID" value="XM_005776065.1"/>
</dbReference>